<feature type="chain" id="PRO_5036222399" evidence="1">
    <location>
        <begin position="25"/>
        <end position="146"/>
    </location>
</feature>
<evidence type="ECO:0000313" key="3">
    <source>
        <dbReference type="EMBL" id="CAF0848994.1"/>
    </source>
</evidence>
<evidence type="ECO:0000313" key="4">
    <source>
        <dbReference type="Proteomes" id="UP000663832"/>
    </source>
</evidence>
<dbReference type="AlphaFoldDB" id="A0A813MWI4"/>
<dbReference type="Proteomes" id="UP000663877">
    <property type="component" value="Unassembled WGS sequence"/>
</dbReference>
<dbReference type="EMBL" id="CAJNOI010000023">
    <property type="protein sequence ID" value="CAF0848994.1"/>
    <property type="molecule type" value="Genomic_DNA"/>
</dbReference>
<evidence type="ECO:0000256" key="1">
    <source>
        <dbReference type="SAM" id="SignalP"/>
    </source>
</evidence>
<protein>
    <submittedName>
        <fullName evidence="2">Uncharacterized protein</fullName>
    </submittedName>
</protein>
<keyword evidence="4" id="KW-1185">Reference proteome</keyword>
<reference evidence="2" key="1">
    <citation type="submission" date="2021-02" db="EMBL/GenBank/DDBJ databases">
        <authorList>
            <person name="Nowell W R."/>
        </authorList>
    </citation>
    <scope>NUCLEOTIDE SEQUENCE</scope>
</reference>
<comment type="caution">
    <text evidence="2">The sequence shown here is derived from an EMBL/GenBank/DDBJ whole genome shotgun (WGS) entry which is preliminary data.</text>
</comment>
<evidence type="ECO:0000313" key="2">
    <source>
        <dbReference type="EMBL" id="CAF0729048.1"/>
    </source>
</evidence>
<proteinExistence type="predicted"/>
<organism evidence="2 4">
    <name type="scientific">Adineta steineri</name>
    <dbReference type="NCBI Taxonomy" id="433720"/>
    <lineage>
        <taxon>Eukaryota</taxon>
        <taxon>Metazoa</taxon>
        <taxon>Spiralia</taxon>
        <taxon>Gnathifera</taxon>
        <taxon>Rotifera</taxon>
        <taxon>Eurotatoria</taxon>
        <taxon>Bdelloidea</taxon>
        <taxon>Adinetida</taxon>
        <taxon>Adinetidae</taxon>
        <taxon>Adineta</taxon>
    </lineage>
</organism>
<dbReference type="Proteomes" id="UP000663832">
    <property type="component" value="Unassembled WGS sequence"/>
</dbReference>
<dbReference type="EMBL" id="CAJNOM010000001">
    <property type="protein sequence ID" value="CAF0729048.1"/>
    <property type="molecule type" value="Genomic_DNA"/>
</dbReference>
<gene>
    <name evidence="3" type="ORF">BJG266_LOCUS7737</name>
    <name evidence="2" type="ORF">QVE165_LOCUS97</name>
</gene>
<feature type="signal peptide" evidence="1">
    <location>
        <begin position="1"/>
        <end position="24"/>
    </location>
</feature>
<keyword evidence="1" id="KW-0732">Signal</keyword>
<dbReference type="OrthoDB" id="2443710at2759"/>
<accession>A0A813MWI4</accession>
<sequence length="146" mass="16809">MIKTSSSILILSLVIYIFIEHTNRRAHELLQEIEYRGNRLIDETEKRIRQLINDTLFNINNQTTEQINSVIEQGRKHIPLQNPYGATTCTEWFGCHKGYCWSGCAGAFPSITGPEWCYTRKSYEKMTCLEDKDCSGCWRCASSCSV</sequence>
<name>A0A813MWI4_9BILA</name>